<sequence length="399" mass="44176">MGDIILVRPLSFAFLSGAAVLAAVVVVLFLAFGSYTRRATVSGQLLPATGLLKVHTPQAGIVIGKHVAEGQPVSRGDILYTISGERHSGSLGSTQDLVAAQLAARRRSLRDEADKHRLLYREEKIALGKRMDSLQREADRLAAQKEDQKSRLRIAEETHHRYRDLLAQAYVSRESVQQKQADVLDQRARLQNLERESLAIERELAARRHELGSLAPRLENQLAQIDRAVAGIEQEMTENDARRRIVIQAPEAGIATAAQAEPGQAVDAARPLVSIVPRHARLQAQLHARSRAVGFIRPGDRVLLRYTAYPYQKFGHADGVVAAVARTALPGDELNNDAPHEAAEPVYRITVSLASQTMMAYGRPQPLQSGMLVEADLLQETRRLYEWVLEPLYSMGRRL</sequence>
<dbReference type="EMBL" id="BPMK01000019">
    <property type="protein sequence ID" value="GIZ53636.1"/>
    <property type="molecule type" value="Genomic_DNA"/>
</dbReference>
<dbReference type="PANTHER" id="PTHR30386">
    <property type="entry name" value="MEMBRANE FUSION SUBUNIT OF EMRAB-TOLC MULTIDRUG EFFLUX PUMP"/>
    <property type="match status" value="1"/>
</dbReference>
<dbReference type="Pfam" id="PF26002">
    <property type="entry name" value="Beta-barrel_AprE"/>
    <property type="match status" value="1"/>
</dbReference>
<keyword evidence="5" id="KW-1185">Reference proteome</keyword>
<organism evidence="4 5">
    <name type="scientific">Noviherbaspirillum aridicola</name>
    <dbReference type="NCBI Taxonomy" id="2849687"/>
    <lineage>
        <taxon>Bacteria</taxon>
        <taxon>Pseudomonadati</taxon>
        <taxon>Pseudomonadota</taxon>
        <taxon>Betaproteobacteria</taxon>
        <taxon>Burkholderiales</taxon>
        <taxon>Oxalobacteraceae</taxon>
        <taxon>Noviherbaspirillum</taxon>
    </lineage>
</organism>
<feature type="transmembrane region" description="Helical" evidence="2">
    <location>
        <begin position="12"/>
        <end position="35"/>
    </location>
</feature>
<feature type="coiled-coil region" evidence="1">
    <location>
        <begin position="124"/>
        <end position="235"/>
    </location>
</feature>
<feature type="domain" description="AprE-like beta-barrel" evidence="3">
    <location>
        <begin position="285"/>
        <end position="377"/>
    </location>
</feature>
<keyword evidence="2" id="KW-0812">Transmembrane</keyword>
<dbReference type="InterPro" id="IPR058982">
    <property type="entry name" value="Beta-barrel_AprE"/>
</dbReference>
<reference evidence="4 5" key="1">
    <citation type="journal article" date="2022" name="Int. J. Syst. Evol. Microbiol.">
        <title>Noviherbaspirillum aridicola sp. nov., isolated from an arid soil in Pakistan.</title>
        <authorList>
            <person name="Khan I.U."/>
            <person name="Saqib M."/>
            <person name="Amin A."/>
            <person name="Hussain F."/>
            <person name="Li L."/>
            <person name="Liu Y.H."/>
            <person name="Fang B.Z."/>
            <person name="Ahmed I."/>
            <person name="Li W.J."/>
        </authorList>
    </citation>
    <scope>NUCLEOTIDE SEQUENCE [LARGE SCALE GENOMIC DNA]</scope>
    <source>
        <strain evidence="4 5">NCCP-691</strain>
    </source>
</reference>
<name>A0ABQ4Q9B0_9BURK</name>
<evidence type="ECO:0000256" key="2">
    <source>
        <dbReference type="SAM" id="Phobius"/>
    </source>
</evidence>
<gene>
    <name evidence="4" type="ORF">NCCP691_36500</name>
</gene>
<evidence type="ECO:0000256" key="1">
    <source>
        <dbReference type="SAM" id="Coils"/>
    </source>
</evidence>
<dbReference type="Proteomes" id="UP000887222">
    <property type="component" value="Unassembled WGS sequence"/>
</dbReference>
<keyword evidence="1" id="KW-0175">Coiled coil</keyword>
<keyword evidence="2" id="KW-1133">Transmembrane helix</keyword>
<dbReference type="Gene3D" id="2.40.50.100">
    <property type="match status" value="1"/>
</dbReference>
<protein>
    <submittedName>
        <fullName evidence="4">Secretion protein</fullName>
    </submittedName>
</protein>
<dbReference type="PRINTS" id="PR01490">
    <property type="entry name" value="RTXTOXIND"/>
</dbReference>
<keyword evidence="2" id="KW-0472">Membrane</keyword>
<evidence type="ECO:0000313" key="5">
    <source>
        <dbReference type="Proteomes" id="UP000887222"/>
    </source>
</evidence>
<comment type="caution">
    <text evidence="4">The sequence shown here is derived from an EMBL/GenBank/DDBJ whole genome shotgun (WGS) entry which is preliminary data.</text>
</comment>
<evidence type="ECO:0000313" key="4">
    <source>
        <dbReference type="EMBL" id="GIZ53636.1"/>
    </source>
</evidence>
<evidence type="ECO:0000259" key="3">
    <source>
        <dbReference type="Pfam" id="PF26002"/>
    </source>
</evidence>
<dbReference type="InterPro" id="IPR050739">
    <property type="entry name" value="MFP"/>
</dbReference>
<dbReference type="PANTHER" id="PTHR30386:SF28">
    <property type="entry name" value="EXPORTED PROTEIN"/>
    <property type="match status" value="1"/>
</dbReference>
<accession>A0ABQ4Q9B0</accession>
<proteinExistence type="predicted"/>